<comment type="caution">
    <text evidence="1">The sequence shown here is derived from an EMBL/GenBank/DDBJ whole genome shotgun (WGS) entry which is preliminary data.</text>
</comment>
<reference evidence="1" key="1">
    <citation type="submission" date="2020-11" db="EMBL/GenBank/DDBJ databases">
        <authorList>
            <person name="Whitehead M."/>
        </authorList>
    </citation>
    <scope>NUCLEOTIDE SEQUENCE</scope>
    <source>
        <strain evidence="1">EGII</strain>
    </source>
</reference>
<evidence type="ECO:0000313" key="1">
    <source>
        <dbReference type="EMBL" id="CAD7004557.1"/>
    </source>
</evidence>
<feature type="non-terminal residue" evidence="1">
    <location>
        <position position="55"/>
    </location>
</feature>
<gene>
    <name evidence="1" type="ORF">CCAP1982_LOCUS12953</name>
</gene>
<organism evidence="1 2">
    <name type="scientific">Ceratitis capitata</name>
    <name type="common">Mediterranean fruit fly</name>
    <name type="synonym">Tephritis capitata</name>
    <dbReference type="NCBI Taxonomy" id="7213"/>
    <lineage>
        <taxon>Eukaryota</taxon>
        <taxon>Metazoa</taxon>
        <taxon>Ecdysozoa</taxon>
        <taxon>Arthropoda</taxon>
        <taxon>Hexapoda</taxon>
        <taxon>Insecta</taxon>
        <taxon>Pterygota</taxon>
        <taxon>Neoptera</taxon>
        <taxon>Endopterygota</taxon>
        <taxon>Diptera</taxon>
        <taxon>Brachycera</taxon>
        <taxon>Muscomorpha</taxon>
        <taxon>Tephritoidea</taxon>
        <taxon>Tephritidae</taxon>
        <taxon>Ceratitis</taxon>
        <taxon>Ceratitis</taxon>
    </lineage>
</organism>
<dbReference type="Proteomes" id="UP000606786">
    <property type="component" value="Unassembled WGS sequence"/>
</dbReference>
<accession>A0A811V3W3</accession>
<name>A0A811V3W3_CERCA</name>
<keyword evidence="2" id="KW-1185">Reference proteome</keyword>
<sequence>MYSSNSVLETDSTIFMRLEVICVFGVVAFLNCTTTTTTTTNGTANDKADYNCFAK</sequence>
<protein>
    <submittedName>
        <fullName evidence="1">(Mediterranean fruit fly) hypothetical protein</fullName>
    </submittedName>
</protein>
<evidence type="ECO:0000313" key="2">
    <source>
        <dbReference type="Proteomes" id="UP000606786"/>
    </source>
</evidence>
<dbReference type="EMBL" id="CAJHJT010000034">
    <property type="protein sequence ID" value="CAD7004557.1"/>
    <property type="molecule type" value="Genomic_DNA"/>
</dbReference>
<proteinExistence type="predicted"/>
<dbReference type="AlphaFoldDB" id="A0A811V3W3"/>